<dbReference type="Proteomes" id="UP001085076">
    <property type="component" value="Miscellaneous, Linkage group lg07"/>
</dbReference>
<comment type="caution">
    <text evidence="2">The sequence shown here is derived from an EMBL/GenBank/DDBJ whole genome shotgun (WGS) entry which is preliminary data.</text>
</comment>
<proteinExistence type="predicted"/>
<dbReference type="EMBL" id="JAGGNH010000007">
    <property type="protein sequence ID" value="KAJ0968512.1"/>
    <property type="molecule type" value="Genomic_DNA"/>
</dbReference>
<sequence length="148" mass="16809">MNKLVYVMFNKKLKDRRLRLQKCRSVNDGIDPLLVDDVLSDDDEWIAQKIHEEVEDDEGIALEDDENENIIAKIDKAIELGATSASRSSKRKKQTKVGVGASKRSKDEDHETDSEDDRPVRYDDSSEDAESEEKEDDADPDPHGVFAF</sequence>
<protein>
    <submittedName>
        <fullName evidence="2">Uncharacterized protein</fullName>
    </submittedName>
</protein>
<evidence type="ECO:0000313" key="2">
    <source>
        <dbReference type="EMBL" id="KAJ0968512.1"/>
    </source>
</evidence>
<evidence type="ECO:0000313" key="3">
    <source>
        <dbReference type="Proteomes" id="UP001085076"/>
    </source>
</evidence>
<feature type="compositionally biased region" description="Acidic residues" evidence="1">
    <location>
        <begin position="125"/>
        <end position="139"/>
    </location>
</feature>
<reference evidence="2" key="2">
    <citation type="journal article" date="2022" name="Hortic Res">
        <title>The genome of Dioscorea zingiberensis sheds light on the biosynthesis, origin and evolution of the medicinally important diosgenin saponins.</title>
        <authorList>
            <person name="Li Y."/>
            <person name="Tan C."/>
            <person name="Li Z."/>
            <person name="Guo J."/>
            <person name="Li S."/>
            <person name="Chen X."/>
            <person name="Wang C."/>
            <person name="Dai X."/>
            <person name="Yang H."/>
            <person name="Song W."/>
            <person name="Hou L."/>
            <person name="Xu J."/>
            <person name="Tong Z."/>
            <person name="Xu A."/>
            <person name="Yuan X."/>
            <person name="Wang W."/>
            <person name="Yang Q."/>
            <person name="Chen L."/>
            <person name="Sun Z."/>
            <person name="Wang K."/>
            <person name="Pan B."/>
            <person name="Chen J."/>
            <person name="Bao Y."/>
            <person name="Liu F."/>
            <person name="Qi X."/>
            <person name="Gang D.R."/>
            <person name="Wen J."/>
            <person name="Li J."/>
        </authorList>
    </citation>
    <scope>NUCLEOTIDE SEQUENCE</scope>
    <source>
        <strain evidence="2">Dzin_1.0</strain>
    </source>
</reference>
<keyword evidence="3" id="KW-1185">Reference proteome</keyword>
<evidence type="ECO:0000256" key="1">
    <source>
        <dbReference type="SAM" id="MobiDB-lite"/>
    </source>
</evidence>
<organism evidence="2 3">
    <name type="scientific">Dioscorea zingiberensis</name>
    <dbReference type="NCBI Taxonomy" id="325984"/>
    <lineage>
        <taxon>Eukaryota</taxon>
        <taxon>Viridiplantae</taxon>
        <taxon>Streptophyta</taxon>
        <taxon>Embryophyta</taxon>
        <taxon>Tracheophyta</taxon>
        <taxon>Spermatophyta</taxon>
        <taxon>Magnoliopsida</taxon>
        <taxon>Liliopsida</taxon>
        <taxon>Dioscoreales</taxon>
        <taxon>Dioscoreaceae</taxon>
        <taxon>Dioscorea</taxon>
    </lineage>
</organism>
<gene>
    <name evidence="2" type="ORF">J5N97_025429</name>
</gene>
<accession>A0A9D5C892</accession>
<dbReference type="AlphaFoldDB" id="A0A9D5C892"/>
<name>A0A9D5C892_9LILI</name>
<feature type="region of interest" description="Disordered" evidence="1">
    <location>
        <begin position="82"/>
        <end position="148"/>
    </location>
</feature>
<reference evidence="2" key="1">
    <citation type="submission" date="2021-03" db="EMBL/GenBank/DDBJ databases">
        <authorList>
            <person name="Li Z."/>
            <person name="Yang C."/>
        </authorList>
    </citation>
    <scope>NUCLEOTIDE SEQUENCE</scope>
    <source>
        <strain evidence="2">Dzin_1.0</strain>
        <tissue evidence="2">Leaf</tissue>
    </source>
</reference>